<proteinExistence type="inferred from homology"/>
<dbReference type="PANTHER" id="PTHR43179:SF12">
    <property type="entry name" value="GALACTOFURANOSYLTRANSFERASE GLFT2"/>
    <property type="match status" value="1"/>
</dbReference>
<feature type="domain" description="Glycosyltransferase 2-like" evidence="4">
    <location>
        <begin position="33"/>
        <end position="98"/>
    </location>
</feature>
<dbReference type="GO" id="GO:0016757">
    <property type="term" value="F:glycosyltransferase activity"/>
    <property type="evidence" value="ECO:0007669"/>
    <property type="project" value="UniProtKB-KW"/>
</dbReference>
<keyword evidence="2" id="KW-0328">Glycosyltransferase</keyword>
<dbReference type="InterPro" id="IPR029044">
    <property type="entry name" value="Nucleotide-diphossugar_trans"/>
</dbReference>
<evidence type="ECO:0000256" key="1">
    <source>
        <dbReference type="ARBA" id="ARBA00006739"/>
    </source>
</evidence>
<dbReference type="AlphaFoldDB" id="A0A8J8JT69"/>
<name>A0A8J8JT69_9BACT</name>
<dbReference type="Proteomes" id="UP000598971">
    <property type="component" value="Unassembled WGS sequence"/>
</dbReference>
<accession>A0A8J8JT69</accession>
<comment type="similarity">
    <text evidence="1">Belongs to the glycosyltransferase 2 family.</text>
</comment>
<dbReference type="PANTHER" id="PTHR43179">
    <property type="entry name" value="RHAMNOSYLTRANSFERASE WBBL"/>
    <property type="match status" value="1"/>
</dbReference>
<gene>
    <name evidence="5" type="ORF">GD597_02525</name>
</gene>
<keyword evidence="6" id="KW-1185">Reference proteome</keyword>
<dbReference type="Pfam" id="PF00535">
    <property type="entry name" value="Glycos_transf_2"/>
    <property type="match status" value="1"/>
</dbReference>
<evidence type="ECO:0000256" key="2">
    <source>
        <dbReference type="ARBA" id="ARBA00022676"/>
    </source>
</evidence>
<dbReference type="EMBL" id="WHPF01000002">
    <property type="protein sequence ID" value="NNV54319.1"/>
    <property type="molecule type" value="Genomic_DNA"/>
</dbReference>
<reference evidence="5" key="1">
    <citation type="submission" date="2019-10" db="EMBL/GenBank/DDBJ databases">
        <title>Draft genome sequence of Panacibacter sp. KCS-6.</title>
        <authorList>
            <person name="Yim K.J."/>
        </authorList>
    </citation>
    <scope>NUCLEOTIDE SEQUENCE</scope>
    <source>
        <strain evidence="5">KCS-6</strain>
    </source>
</reference>
<evidence type="ECO:0000256" key="3">
    <source>
        <dbReference type="ARBA" id="ARBA00022679"/>
    </source>
</evidence>
<dbReference type="Gene3D" id="3.90.550.10">
    <property type="entry name" value="Spore Coat Polysaccharide Biosynthesis Protein SpsA, Chain A"/>
    <property type="match status" value="1"/>
</dbReference>
<dbReference type="SUPFAM" id="SSF53448">
    <property type="entry name" value="Nucleotide-diphospho-sugar transferases"/>
    <property type="match status" value="1"/>
</dbReference>
<dbReference type="RefSeq" id="WP_171606244.1">
    <property type="nucleotide sequence ID" value="NZ_WHPF01000002.1"/>
</dbReference>
<comment type="caution">
    <text evidence="5">The sequence shown here is derived from an EMBL/GenBank/DDBJ whole genome shotgun (WGS) entry which is preliminary data.</text>
</comment>
<keyword evidence="3" id="KW-0808">Transferase</keyword>
<protein>
    <submittedName>
        <fullName evidence="5">Glycosyltransferase</fullName>
    </submittedName>
</protein>
<organism evidence="5 6">
    <name type="scientific">Limnovirga soli</name>
    <dbReference type="NCBI Taxonomy" id="2656915"/>
    <lineage>
        <taxon>Bacteria</taxon>
        <taxon>Pseudomonadati</taxon>
        <taxon>Bacteroidota</taxon>
        <taxon>Chitinophagia</taxon>
        <taxon>Chitinophagales</taxon>
        <taxon>Chitinophagaceae</taxon>
        <taxon>Limnovirga</taxon>
    </lineage>
</organism>
<evidence type="ECO:0000313" key="5">
    <source>
        <dbReference type="EMBL" id="NNV54319.1"/>
    </source>
</evidence>
<dbReference type="InterPro" id="IPR001173">
    <property type="entry name" value="Glyco_trans_2-like"/>
</dbReference>
<sequence length="284" mass="32442">MKIAGIVILYHPEATVIQYVQTYLSIVDVLYISDNTPEINPQLANALQQIPKVQYLHDGNNMGIAYRLNQAAKLAIAAGYEWLLTMDQDSYFEPNVAEQYMHCVAGNIQKNSTAMFGITMLEKPKQSIDCMPRQVTELITSGSLVNLPICIANGGFDEQLFIDLVDHEYCYRCKSKGYGIIQFDNIFLCHSIGVAIAARSVATGQRSTRSLHSPVRLYYMLRNYWYVHKKYPTGFDKELSQQKKSIQVRIKNYFLYGKQKAQLASYLLKAYIDYRKGRMGKINK</sequence>
<evidence type="ECO:0000259" key="4">
    <source>
        <dbReference type="Pfam" id="PF00535"/>
    </source>
</evidence>
<evidence type="ECO:0000313" key="6">
    <source>
        <dbReference type="Proteomes" id="UP000598971"/>
    </source>
</evidence>